<evidence type="ECO:0000313" key="10">
    <source>
        <dbReference type="Proteomes" id="UP000822688"/>
    </source>
</evidence>
<evidence type="ECO:0000256" key="7">
    <source>
        <dbReference type="SAM" id="MobiDB-lite"/>
    </source>
</evidence>
<dbReference type="Proteomes" id="UP000822688">
    <property type="component" value="Chromosome 3"/>
</dbReference>
<protein>
    <submittedName>
        <fullName evidence="9">Uncharacterized protein</fullName>
    </submittedName>
</protein>
<dbReference type="GO" id="GO:0005789">
    <property type="term" value="C:endoplasmic reticulum membrane"/>
    <property type="evidence" value="ECO:0007669"/>
    <property type="project" value="UniProtKB-SubCell"/>
</dbReference>
<evidence type="ECO:0000256" key="5">
    <source>
        <dbReference type="ARBA" id="ARBA00022989"/>
    </source>
</evidence>
<evidence type="ECO:0000313" key="9">
    <source>
        <dbReference type="EMBL" id="KAG0584382.1"/>
    </source>
</evidence>
<keyword evidence="10" id="KW-1185">Reference proteome</keyword>
<gene>
    <name evidence="9" type="ORF">KC19_3G206600</name>
</gene>
<sequence>MTTSRRLVDHKSNKFQKNILKRGQVPESTVKKSSSYPVGPVVLGLFIFVVVGSAILQIFRNVTSGGHIQSMQMQADLKKQREAGQMEEQGVSLEPNVPKPVLTCIINGSEFPASSQYPGVVKIDIRQSKRSSAVGEARGEWGGREGQGGRADGLPGSLRAPPEVLGLGGSFGGEVREGVETGDLRDLGLEGLET</sequence>
<dbReference type="InterPro" id="IPR010580">
    <property type="entry name" value="ER_stress-assoc"/>
</dbReference>
<organism evidence="9 10">
    <name type="scientific">Ceratodon purpureus</name>
    <name type="common">Fire moss</name>
    <name type="synonym">Dicranum purpureum</name>
    <dbReference type="NCBI Taxonomy" id="3225"/>
    <lineage>
        <taxon>Eukaryota</taxon>
        <taxon>Viridiplantae</taxon>
        <taxon>Streptophyta</taxon>
        <taxon>Embryophyta</taxon>
        <taxon>Bryophyta</taxon>
        <taxon>Bryophytina</taxon>
        <taxon>Bryopsida</taxon>
        <taxon>Dicranidae</taxon>
        <taxon>Pseudoditrichales</taxon>
        <taxon>Ditrichaceae</taxon>
        <taxon>Ceratodon</taxon>
    </lineage>
</organism>
<comment type="similarity">
    <text evidence="2">Belongs to the RAMP4 family.</text>
</comment>
<keyword evidence="3 8" id="KW-0812">Transmembrane</keyword>
<evidence type="ECO:0000256" key="8">
    <source>
        <dbReference type="SAM" id="Phobius"/>
    </source>
</evidence>
<dbReference type="OrthoDB" id="16679at2759"/>
<dbReference type="EMBL" id="CM026423">
    <property type="protein sequence ID" value="KAG0584382.1"/>
    <property type="molecule type" value="Genomic_DNA"/>
</dbReference>
<dbReference type="AlphaFoldDB" id="A0A8T0IMA8"/>
<feature type="region of interest" description="Disordered" evidence="7">
    <location>
        <begin position="134"/>
        <end position="194"/>
    </location>
</feature>
<evidence type="ECO:0000256" key="6">
    <source>
        <dbReference type="ARBA" id="ARBA00023136"/>
    </source>
</evidence>
<reference evidence="9" key="1">
    <citation type="submission" date="2020-06" db="EMBL/GenBank/DDBJ databases">
        <title>WGS assembly of Ceratodon purpureus strain R40.</title>
        <authorList>
            <person name="Carey S.B."/>
            <person name="Jenkins J."/>
            <person name="Shu S."/>
            <person name="Lovell J.T."/>
            <person name="Sreedasyam A."/>
            <person name="Maumus F."/>
            <person name="Tiley G.P."/>
            <person name="Fernandez-Pozo N."/>
            <person name="Barry K."/>
            <person name="Chen C."/>
            <person name="Wang M."/>
            <person name="Lipzen A."/>
            <person name="Daum C."/>
            <person name="Saski C.A."/>
            <person name="Payton A.C."/>
            <person name="Mcbreen J.C."/>
            <person name="Conrad R.E."/>
            <person name="Kollar L.M."/>
            <person name="Olsson S."/>
            <person name="Huttunen S."/>
            <person name="Landis J.B."/>
            <person name="Wickett N.J."/>
            <person name="Johnson M.G."/>
            <person name="Rensing S.A."/>
            <person name="Grimwood J."/>
            <person name="Schmutz J."/>
            <person name="Mcdaniel S.F."/>
        </authorList>
    </citation>
    <scope>NUCLEOTIDE SEQUENCE</scope>
    <source>
        <strain evidence="9">R40</strain>
    </source>
</reference>
<accession>A0A8T0IMA8</accession>
<comment type="caution">
    <text evidence="9">The sequence shown here is derived from an EMBL/GenBank/DDBJ whole genome shotgun (WGS) entry which is preliminary data.</text>
</comment>
<feature type="compositionally biased region" description="Basic and acidic residues" evidence="7">
    <location>
        <begin position="174"/>
        <end position="188"/>
    </location>
</feature>
<dbReference type="GO" id="GO:0030968">
    <property type="term" value="P:endoplasmic reticulum unfolded protein response"/>
    <property type="evidence" value="ECO:0007669"/>
    <property type="project" value="TreeGrafter"/>
</dbReference>
<keyword evidence="6 8" id="KW-0472">Membrane</keyword>
<comment type="subcellular location">
    <subcellularLocation>
        <location evidence="1">Endoplasmic reticulum membrane</location>
        <topology evidence="1">Single-pass membrane protein</topology>
    </subcellularLocation>
</comment>
<evidence type="ECO:0000256" key="4">
    <source>
        <dbReference type="ARBA" id="ARBA00022824"/>
    </source>
</evidence>
<name>A0A8T0IMA8_CERPU</name>
<proteinExistence type="inferred from homology"/>
<feature type="transmembrane region" description="Helical" evidence="8">
    <location>
        <begin position="38"/>
        <end position="59"/>
    </location>
</feature>
<evidence type="ECO:0000256" key="3">
    <source>
        <dbReference type="ARBA" id="ARBA00022692"/>
    </source>
</evidence>
<keyword evidence="5 8" id="KW-1133">Transmembrane helix</keyword>
<dbReference type="PANTHER" id="PTHR15601:SF0">
    <property type="entry name" value="GEO09675P1"/>
    <property type="match status" value="1"/>
</dbReference>
<dbReference type="Pfam" id="PF06624">
    <property type="entry name" value="RAMP4"/>
    <property type="match status" value="1"/>
</dbReference>
<evidence type="ECO:0000256" key="1">
    <source>
        <dbReference type="ARBA" id="ARBA00004389"/>
    </source>
</evidence>
<dbReference type="PANTHER" id="PTHR15601">
    <property type="entry name" value="STRESS ASSOCIATED ENDOPLASMIC RETICULUM PROTEIN SERP1/RAMP4"/>
    <property type="match status" value="1"/>
</dbReference>
<evidence type="ECO:0000256" key="2">
    <source>
        <dbReference type="ARBA" id="ARBA00005500"/>
    </source>
</evidence>
<keyword evidence="4" id="KW-0256">Endoplasmic reticulum</keyword>